<name>A0A8J7YJ53_9EURY</name>
<evidence type="ECO:0000313" key="11">
    <source>
        <dbReference type="Proteomes" id="UP000783863"/>
    </source>
</evidence>
<dbReference type="GO" id="GO:0016787">
    <property type="term" value="F:hydrolase activity"/>
    <property type="evidence" value="ECO:0007669"/>
    <property type="project" value="UniProtKB-KW"/>
</dbReference>
<dbReference type="InterPro" id="IPR022907">
    <property type="entry name" value="VapC_family"/>
</dbReference>
<keyword evidence="8" id="KW-0800">Toxin</keyword>
<dbReference type="Gene3D" id="3.40.50.1010">
    <property type="entry name" value="5'-nuclease"/>
    <property type="match status" value="1"/>
</dbReference>
<keyword evidence="5 8" id="KW-0378">Hydrolase</keyword>
<evidence type="ECO:0000259" key="9">
    <source>
        <dbReference type="Pfam" id="PF01850"/>
    </source>
</evidence>
<accession>A0A8J7YJ53</accession>
<dbReference type="InterPro" id="IPR029060">
    <property type="entry name" value="PIN-like_dom_sf"/>
</dbReference>
<keyword evidence="4 8" id="KW-0479">Metal-binding</keyword>
<dbReference type="PANTHER" id="PTHR33653">
    <property type="entry name" value="RIBONUCLEASE VAPC2"/>
    <property type="match status" value="1"/>
</dbReference>
<organism evidence="10 11">
    <name type="scientific">Haloarcula salinisoli</name>
    <dbReference type="NCBI Taxonomy" id="2487746"/>
    <lineage>
        <taxon>Archaea</taxon>
        <taxon>Methanobacteriati</taxon>
        <taxon>Methanobacteriota</taxon>
        <taxon>Stenosarchaea group</taxon>
        <taxon>Halobacteria</taxon>
        <taxon>Halobacteriales</taxon>
        <taxon>Haloarculaceae</taxon>
        <taxon>Haloarcula</taxon>
    </lineage>
</organism>
<evidence type="ECO:0000256" key="4">
    <source>
        <dbReference type="ARBA" id="ARBA00022723"/>
    </source>
</evidence>
<evidence type="ECO:0000256" key="7">
    <source>
        <dbReference type="ARBA" id="ARBA00038093"/>
    </source>
</evidence>
<evidence type="ECO:0000256" key="1">
    <source>
        <dbReference type="ARBA" id="ARBA00001946"/>
    </source>
</evidence>
<sequence>MKLLDTNVLAKWGHPDDHPEVVPYLQRHADDQFVTSSLVVFEFFRPAARRSNSQAVHAWLSKVLDGIEPFTESAGLTATAVEANLATQDRELAMRDLLIASHAHDLDATFVTLDKGDFENEPVRQLLDVDVIA</sequence>
<dbReference type="SUPFAM" id="SSF88723">
    <property type="entry name" value="PIN domain-like"/>
    <property type="match status" value="1"/>
</dbReference>
<protein>
    <recommendedName>
        <fullName evidence="8">Ribonuclease VapC</fullName>
        <shortName evidence="8">RNase VapC</shortName>
        <ecNumber evidence="8">3.1.-.-</ecNumber>
    </recommendedName>
    <alternativeName>
        <fullName evidence="8">Putative toxin VapC</fullName>
    </alternativeName>
</protein>
<feature type="binding site" evidence="8">
    <location>
        <position position="5"/>
    </location>
    <ligand>
        <name>Mg(2+)</name>
        <dbReference type="ChEBI" id="CHEBI:18420"/>
    </ligand>
</feature>
<dbReference type="HAMAP" id="MF_00265">
    <property type="entry name" value="VapC_Nob1"/>
    <property type="match status" value="1"/>
</dbReference>
<feature type="binding site" evidence="8">
    <location>
        <position position="96"/>
    </location>
    <ligand>
        <name>Mg(2+)</name>
        <dbReference type="ChEBI" id="CHEBI:18420"/>
    </ligand>
</feature>
<dbReference type="AlphaFoldDB" id="A0A8J7YJ53"/>
<evidence type="ECO:0000256" key="5">
    <source>
        <dbReference type="ARBA" id="ARBA00022801"/>
    </source>
</evidence>
<proteinExistence type="inferred from homology"/>
<keyword evidence="3 8" id="KW-0540">Nuclease</keyword>
<feature type="domain" description="PIN" evidence="9">
    <location>
        <begin position="3"/>
        <end position="116"/>
    </location>
</feature>
<dbReference type="InterPro" id="IPR050556">
    <property type="entry name" value="Type_II_TA_system_RNase"/>
</dbReference>
<evidence type="ECO:0000256" key="6">
    <source>
        <dbReference type="ARBA" id="ARBA00022842"/>
    </source>
</evidence>
<dbReference type="PANTHER" id="PTHR33653:SF1">
    <property type="entry name" value="RIBONUCLEASE VAPC2"/>
    <property type="match status" value="1"/>
</dbReference>
<evidence type="ECO:0000313" key="10">
    <source>
        <dbReference type="EMBL" id="MBX0304276.1"/>
    </source>
</evidence>
<dbReference type="RefSeq" id="WP_220588497.1">
    <property type="nucleotide sequence ID" value="NZ_RKLQ01000002.1"/>
</dbReference>
<dbReference type="GO" id="GO:0090729">
    <property type="term" value="F:toxin activity"/>
    <property type="evidence" value="ECO:0007669"/>
    <property type="project" value="UniProtKB-KW"/>
</dbReference>
<dbReference type="EC" id="3.1.-.-" evidence="8"/>
<dbReference type="CDD" id="cd09881">
    <property type="entry name" value="PIN_VapC4-5_FitB-like"/>
    <property type="match status" value="1"/>
</dbReference>
<dbReference type="EMBL" id="RKLQ01000002">
    <property type="protein sequence ID" value="MBX0304276.1"/>
    <property type="molecule type" value="Genomic_DNA"/>
</dbReference>
<comment type="similarity">
    <text evidence="7 8">Belongs to the PINc/VapC protein family.</text>
</comment>
<dbReference type="Pfam" id="PF01850">
    <property type="entry name" value="PIN"/>
    <property type="match status" value="1"/>
</dbReference>
<keyword evidence="11" id="KW-1185">Reference proteome</keyword>
<dbReference type="Proteomes" id="UP000783863">
    <property type="component" value="Unassembled WGS sequence"/>
</dbReference>
<dbReference type="GO" id="GO:0004540">
    <property type="term" value="F:RNA nuclease activity"/>
    <property type="evidence" value="ECO:0007669"/>
    <property type="project" value="InterPro"/>
</dbReference>
<comment type="cofactor">
    <cofactor evidence="1 8">
        <name>Mg(2+)</name>
        <dbReference type="ChEBI" id="CHEBI:18420"/>
    </cofactor>
</comment>
<dbReference type="InterPro" id="IPR002716">
    <property type="entry name" value="PIN_dom"/>
</dbReference>
<evidence type="ECO:0000256" key="8">
    <source>
        <dbReference type="HAMAP-Rule" id="MF_00265"/>
    </source>
</evidence>
<gene>
    <name evidence="8" type="primary">vapC</name>
    <name evidence="10" type="ORF">EGD98_11415</name>
</gene>
<evidence type="ECO:0000256" key="3">
    <source>
        <dbReference type="ARBA" id="ARBA00022722"/>
    </source>
</evidence>
<reference evidence="10" key="1">
    <citation type="submission" date="2021-06" db="EMBL/GenBank/DDBJ databases">
        <title>Halomicroarcula sp. F24A a new haloarchaeum isolated from saline soil.</title>
        <authorList>
            <person name="Duran-Viseras A."/>
            <person name="Sanchez-Porro C."/>
            <person name="Ventosa A."/>
        </authorList>
    </citation>
    <scope>NUCLEOTIDE SEQUENCE</scope>
    <source>
        <strain evidence="10">F24A</strain>
    </source>
</reference>
<comment type="caution">
    <text evidence="10">The sequence shown here is derived from an EMBL/GenBank/DDBJ whole genome shotgun (WGS) entry which is preliminary data.</text>
</comment>
<keyword evidence="6 8" id="KW-0460">Magnesium</keyword>
<dbReference type="GO" id="GO:0000287">
    <property type="term" value="F:magnesium ion binding"/>
    <property type="evidence" value="ECO:0007669"/>
    <property type="project" value="UniProtKB-UniRule"/>
</dbReference>
<evidence type="ECO:0000256" key="2">
    <source>
        <dbReference type="ARBA" id="ARBA00022649"/>
    </source>
</evidence>
<keyword evidence="2 8" id="KW-1277">Toxin-antitoxin system</keyword>
<comment type="function">
    <text evidence="8">Toxic component of a toxin-antitoxin (TA) system. An RNase.</text>
</comment>